<evidence type="ECO:0000313" key="2">
    <source>
        <dbReference type="EMBL" id="WCR07802.1"/>
    </source>
</evidence>
<protein>
    <submittedName>
        <fullName evidence="2">MarR family transcriptional regulator</fullName>
    </submittedName>
</protein>
<reference evidence="2 3" key="1">
    <citation type="submission" date="2021-01" db="EMBL/GenBank/DDBJ databases">
        <title>Biogeographic distribution of Paracoccus.</title>
        <authorList>
            <person name="Hollensteiner J."/>
            <person name="Leineberger J."/>
            <person name="Brinkhoff T."/>
            <person name="Daniel R."/>
        </authorList>
    </citation>
    <scope>NUCLEOTIDE SEQUENCE [LARGE SCALE GENOMIC DNA]</scope>
    <source>
        <strain evidence="2 3">KCTC 22803</strain>
    </source>
</reference>
<feature type="domain" description="HTH marR-type" evidence="1">
    <location>
        <begin position="27"/>
        <end position="157"/>
    </location>
</feature>
<dbReference type="PROSITE" id="PS50995">
    <property type="entry name" value="HTH_MARR_2"/>
    <property type="match status" value="1"/>
</dbReference>
<dbReference type="PANTHER" id="PTHR33164:SF95">
    <property type="entry name" value="TRANSCRIPTIONAL REGULATOR"/>
    <property type="match status" value="1"/>
</dbReference>
<gene>
    <name evidence="2" type="ORF">JHX87_02920</name>
</gene>
<dbReference type="SUPFAM" id="SSF46785">
    <property type="entry name" value="Winged helix' DNA-binding domain"/>
    <property type="match status" value="1"/>
</dbReference>
<dbReference type="InterPro" id="IPR036388">
    <property type="entry name" value="WH-like_DNA-bd_sf"/>
</dbReference>
<dbReference type="EMBL" id="CP067136">
    <property type="protein sequence ID" value="WCR07802.1"/>
    <property type="molecule type" value="Genomic_DNA"/>
</dbReference>
<dbReference type="Proteomes" id="UP001219349">
    <property type="component" value="Chromosome"/>
</dbReference>
<proteinExistence type="predicted"/>
<dbReference type="PRINTS" id="PR00598">
    <property type="entry name" value="HTHMARR"/>
</dbReference>
<accession>A0ABY7SLC9</accession>
<evidence type="ECO:0000259" key="1">
    <source>
        <dbReference type="PROSITE" id="PS50995"/>
    </source>
</evidence>
<dbReference type="InterPro" id="IPR000835">
    <property type="entry name" value="HTH_MarR-typ"/>
</dbReference>
<dbReference type="RefSeq" id="WP_271886349.1">
    <property type="nucleotide sequence ID" value="NZ_CP067136.1"/>
</dbReference>
<dbReference type="InterPro" id="IPR036390">
    <property type="entry name" value="WH_DNA-bd_sf"/>
</dbReference>
<keyword evidence="3" id="KW-1185">Reference proteome</keyword>
<sequence>MTKQNAGTAEEESPFGQEKYDDLWGRPGYLIRRLHQIHVGLFSEACGGLDLTAVQYAMLSVLFSGGGKFDQLSLSKAVGVDRTSGADVIKRLERRGLIAREPSTEDRRAFVVSITEQGKEVVRQVRPMMEAAQDRLVSPLTSRERDTFTRLLRKMIEANNDASRAPMA</sequence>
<dbReference type="Pfam" id="PF01047">
    <property type="entry name" value="MarR"/>
    <property type="match status" value="1"/>
</dbReference>
<dbReference type="Gene3D" id="1.10.10.10">
    <property type="entry name" value="Winged helix-like DNA-binding domain superfamily/Winged helix DNA-binding domain"/>
    <property type="match status" value="1"/>
</dbReference>
<dbReference type="InterPro" id="IPR039422">
    <property type="entry name" value="MarR/SlyA-like"/>
</dbReference>
<dbReference type="SMART" id="SM00347">
    <property type="entry name" value="HTH_MARR"/>
    <property type="match status" value="1"/>
</dbReference>
<organism evidence="2 3">
    <name type="scientific">Paracoccus fistulariae</name>
    <dbReference type="NCBI Taxonomy" id="658446"/>
    <lineage>
        <taxon>Bacteria</taxon>
        <taxon>Pseudomonadati</taxon>
        <taxon>Pseudomonadota</taxon>
        <taxon>Alphaproteobacteria</taxon>
        <taxon>Rhodobacterales</taxon>
        <taxon>Paracoccaceae</taxon>
        <taxon>Paracoccus</taxon>
    </lineage>
</organism>
<name>A0ABY7SLC9_9RHOB</name>
<evidence type="ECO:0000313" key="3">
    <source>
        <dbReference type="Proteomes" id="UP001219349"/>
    </source>
</evidence>
<dbReference type="PANTHER" id="PTHR33164">
    <property type="entry name" value="TRANSCRIPTIONAL REGULATOR, MARR FAMILY"/>
    <property type="match status" value="1"/>
</dbReference>